<evidence type="ECO:0000313" key="6">
    <source>
        <dbReference type="Proteomes" id="UP000033924"/>
    </source>
</evidence>
<reference evidence="1 7" key="2">
    <citation type="submission" date="2016-01" db="EMBL/GenBank/DDBJ databases">
        <authorList>
            <person name="Oliw E.H."/>
        </authorList>
    </citation>
    <scope>NUCLEOTIDE SEQUENCE [LARGE SCALE GENOMIC DNA]</scope>
    <source>
        <strain evidence="1 7">MDcuke</strain>
    </source>
</reference>
<dbReference type="InterPro" id="IPR018755">
    <property type="entry name" value="Phage_Mu_Gp48"/>
</dbReference>
<reference evidence="3 6" key="1">
    <citation type="submission" date="2015-01" db="EMBL/GenBank/DDBJ databases">
        <title>Erwinia tracheiphila.</title>
        <authorList>
            <person name="Shapiro L.R."/>
        </authorList>
    </citation>
    <scope>NUCLEOTIDE SEQUENCE [LARGE SCALE GENOMIC DNA]</scope>
    <source>
        <strain evidence="3 6">BuffGH</strain>
    </source>
</reference>
<dbReference type="EMBL" id="JXNU01000003">
    <property type="protein sequence ID" value="KKF37700.1"/>
    <property type="molecule type" value="Genomic_DNA"/>
</dbReference>
<proteinExistence type="predicted"/>
<evidence type="ECO:0000313" key="4">
    <source>
        <dbReference type="EMBL" id="KKF36647.1"/>
    </source>
</evidence>
<accession>A0A0M2K8J1</accession>
<sequence length="194" mass="22246">MAMTAQDYQQSGLKLLPNGKAWTKKPDSQLARLMLATGEEFARVDSINDALLNEMHPDRAFLLLDSWEDFAGLPDCSIDRDAPIENRRSALKTRLTMAGSLCIPFYEQLAASRGYSIRLVERYPHHCLRSCIYPIHPETNWFRVFVYVASTVTHYSTVLDNCTQRLRVADAADLECLLERYTPAETEFIFIYED</sequence>
<dbReference type="RefSeq" id="WP_016191784.1">
    <property type="nucleotide sequence ID" value="NZ_CP013970.1"/>
</dbReference>
<gene>
    <name evidence="1" type="ORF">AV903_00115</name>
    <name evidence="2" type="ORF">AV903_13655</name>
    <name evidence="3" type="ORF">SY86_10170</name>
    <name evidence="4" type="ORF">SY86_16290</name>
    <name evidence="5" type="ORF">SY86_23520</name>
</gene>
<dbReference type="EMBL" id="CP013970">
    <property type="protein sequence ID" value="AXF74874.1"/>
    <property type="molecule type" value="Genomic_DNA"/>
</dbReference>
<dbReference type="Pfam" id="PF10076">
    <property type="entry name" value="Phage_Mu_Gp48"/>
    <property type="match status" value="1"/>
</dbReference>
<dbReference type="Proteomes" id="UP000264980">
    <property type="component" value="Chromosome"/>
</dbReference>
<protein>
    <submittedName>
        <fullName evidence="1">DUF2313 domain-containing protein</fullName>
    </submittedName>
    <submittedName>
        <fullName evidence="3">Prophage protein</fullName>
    </submittedName>
</protein>
<dbReference type="Proteomes" id="UP000033924">
    <property type="component" value="Unassembled WGS sequence"/>
</dbReference>
<dbReference type="EMBL" id="JXNU01000003">
    <property type="protein sequence ID" value="KKF35705.1"/>
    <property type="molecule type" value="Genomic_DNA"/>
</dbReference>
<dbReference type="AlphaFoldDB" id="A0A0M2K8J1"/>
<keyword evidence="6" id="KW-1185">Reference proteome</keyword>
<name>A0A0M2K8J1_9GAMM</name>
<evidence type="ECO:0000313" key="7">
    <source>
        <dbReference type="Proteomes" id="UP000264980"/>
    </source>
</evidence>
<dbReference type="EMBL" id="CP013970">
    <property type="protein sequence ID" value="AXF76856.1"/>
    <property type="molecule type" value="Genomic_DNA"/>
</dbReference>
<organism evidence="3 6">
    <name type="scientific">Erwinia tracheiphila</name>
    <dbReference type="NCBI Taxonomy" id="65700"/>
    <lineage>
        <taxon>Bacteria</taxon>
        <taxon>Pseudomonadati</taxon>
        <taxon>Pseudomonadota</taxon>
        <taxon>Gammaproteobacteria</taxon>
        <taxon>Enterobacterales</taxon>
        <taxon>Erwiniaceae</taxon>
        <taxon>Erwinia</taxon>
    </lineage>
</organism>
<dbReference type="EMBL" id="JXNU01000003">
    <property type="protein sequence ID" value="KKF36647.1"/>
    <property type="molecule type" value="Genomic_DNA"/>
</dbReference>
<reference evidence="7" key="3">
    <citation type="submission" date="2016-01" db="EMBL/GenBank/DDBJ databases">
        <authorList>
            <person name="Shapiro L."/>
        </authorList>
    </citation>
    <scope>NUCLEOTIDE SEQUENCE [LARGE SCALE GENOMIC DNA]</scope>
    <source>
        <strain evidence="7">MDcuke</strain>
    </source>
</reference>
<dbReference type="PATRIC" id="fig|65700.7.peg.2572"/>
<evidence type="ECO:0000313" key="2">
    <source>
        <dbReference type="EMBL" id="AXF76856.1"/>
    </source>
</evidence>
<dbReference type="STRING" id="65700.SY86_10170"/>
<evidence type="ECO:0000313" key="1">
    <source>
        <dbReference type="EMBL" id="AXF74874.1"/>
    </source>
</evidence>
<evidence type="ECO:0000313" key="5">
    <source>
        <dbReference type="EMBL" id="KKF37700.1"/>
    </source>
</evidence>
<evidence type="ECO:0000313" key="3">
    <source>
        <dbReference type="EMBL" id="KKF35705.1"/>
    </source>
</evidence>